<organism evidence="1 2">
    <name type="scientific">Paenarthrobacter nitroguajacolicus</name>
    <name type="common">Arthrobacter nitroguajacolicus</name>
    <dbReference type="NCBI Taxonomy" id="211146"/>
    <lineage>
        <taxon>Bacteria</taxon>
        <taxon>Bacillati</taxon>
        <taxon>Actinomycetota</taxon>
        <taxon>Actinomycetes</taxon>
        <taxon>Micrococcales</taxon>
        <taxon>Micrococcaceae</taxon>
        <taxon>Paenarthrobacter</taxon>
    </lineage>
</organism>
<dbReference type="RefSeq" id="WP_144650261.1">
    <property type="nucleotide sequence ID" value="NZ_VNFK01000007.1"/>
</dbReference>
<proteinExistence type="predicted"/>
<dbReference type="OrthoDB" id="4925768at2"/>
<gene>
    <name evidence="1" type="ORF">FQP90_11420</name>
</gene>
<comment type="caution">
    <text evidence="1">The sequence shown here is derived from an EMBL/GenBank/DDBJ whole genome shotgun (WGS) entry which is preliminary data.</text>
</comment>
<dbReference type="EMBL" id="VNFK01000007">
    <property type="protein sequence ID" value="TVU62828.1"/>
    <property type="molecule type" value="Genomic_DNA"/>
</dbReference>
<dbReference type="Proteomes" id="UP000316500">
    <property type="component" value="Unassembled WGS sequence"/>
</dbReference>
<evidence type="ECO:0000313" key="1">
    <source>
        <dbReference type="EMBL" id="TVU62828.1"/>
    </source>
</evidence>
<dbReference type="AlphaFoldDB" id="A0A558H132"/>
<sequence length="271" mass="27521">MSAPVDTKQYTVQATPEAQEAGAVALAVASLPESFGPAVGGNAADVVVIAGRPGWTADAAQAITAGARGVVVVNPAPENTESLQATAQRNAAVVVLDQRWATNPALPAVEDAMRSMTGRAAVLDTVATAPVGTDIGELLADHIAAVVRMAGPLANLRLVTRGPHGYTATAVLANSAPVAVQGIVTGARPAGVNVTLLTDDGGVSATLPSPVAAWPATVRVTGPQGELLLPTIYESAHRATWRRLKEHLDAGTIPSDLQRFAATSESIATLT</sequence>
<reference evidence="1 2" key="1">
    <citation type="submission" date="2019-07" db="EMBL/GenBank/DDBJ databases">
        <title>Diversity of Bacteria from Kongsfjorden, Arctic.</title>
        <authorList>
            <person name="Yu Y."/>
        </authorList>
    </citation>
    <scope>NUCLEOTIDE SEQUENCE [LARGE SCALE GENOMIC DNA]</scope>
    <source>
        <strain evidence="1 2">SM1928</strain>
    </source>
</reference>
<name>A0A558H132_PAENT</name>
<evidence type="ECO:0000313" key="2">
    <source>
        <dbReference type="Proteomes" id="UP000316500"/>
    </source>
</evidence>
<accession>A0A558H132</accession>
<protein>
    <submittedName>
        <fullName evidence="1">Uncharacterized protein</fullName>
    </submittedName>
</protein>